<organism evidence="2 3">
    <name type="scientific">Bogoriella caseilytica</name>
    <dbReference type="NCBI Taxonomy" id="56055"/>
    <lineage>
        <taxon>Bacteria</taxon>
        <taxon>Bacillati</taxon>
        <taxon>Actinomycetota</taxon>
        <taxon>Actinomycetes</taxon>
        <taxon>Micrococcales</taxon>
        <taxon>Bogoriellaceae</taxon>
        <taxon>Bogoriella</taxon>
    </lineage>
</organism>
<dbReference type="RefSeq" id="WP_123303276.1">
    <property type="nucleotide sequence ID" value="NZ_RKHK01000001.1"/>
</dbReference>
<name>A0A3N2BBY5_9MICO</name>
<keyword evidence="3" id="KW-1185">Reference proteome</keyword>
<dbReference type="AlphaFoldDB" id="A0A3N2BBY5"/>
<evidence type="ECO:0000313" key="2">
    <source>
        <dbReference type="EMBL" id="ROR72755.1"/>
    </source>
</evidence>
<keyword evidence="1" id="KW-1133">Transmembrane helix</keyword>
<evidence type="ECO:0000256" key="1">
    <source>
        <dbReference type="SAM" id="Phobius"/>
    </source>
</evidence>
<reference evidence="2 3" key="1">
    <citation type="submission" date="2018-11" db="EMBL/GenBank/DDBJ databases">
        <title>Sequencing the genomes of 1000 actinobacteria strains.</title>
        <authorList>
            <person name="Klenk H.-P."/>
        </authorList>
    </citation>
    <scope>NUCLEOTIDE SEQUENCE [LARGE SCALE GENOMIC DNA]</scope>
    <source>
        <strain evidence="2 3">DSM 11294</strain>
    </source>
</reference>
<keyword evidence="1" id="KW-0472">Membrane</keyword>
<protein>
    <submittedName>
        <fullName evidence="2">Uncharacterized protein</fullName>
    </submittedName>
</protein>
<comment type="caution">
    <text evidence="2">The sequence shown here is derived from an EMBL/GenBank/DDBJ whole genome shotgun (WGS) entry which is preliminary data.</text>
</comment>
<keyword evidence="1" id="KW-0812">Transmembrane</keyword>
<accession>A0A3N2BBY5</accession>
<dbReference type="OrthoDB" id="4843787at2"/>
<sequence length="168" mass="18278">MTKKLAARTAVSLALGAILFLVLWSRDLAPGPWLLGVLFSVLVAGIVVGVAGTLLDHTELVQEADWFGAEQVEHKISRSASDVRLTRLRYLVRDSVDRDDRGEALHALLWELSADRLGRHGLDLAADPAAAYAAMDPALARYLADPDQGRSRISARSLTDVVARIEKL</sequence>
<dbReference type="Proteomes" id="UP000280668">
    <property type="component" value="Unassembled WGS sequence"/>
</dbReference>
<feature type="transmembrane region" description="Helical" evidence="1">
    <location>
        <begin position="35"/>
        <end position="55"/>
    </location>
</feature>
<evidence type="ECO:0000313" key="3">
    <source>
        <dbReference type="Proteomes" id="UP000280668"/>
    </source>
</evidence>
<proteinExistence type="predicted"/>
<gene>
    <name evidence="2" type="ORF">EDD31_1114</name>
</gene>
<dbReference type="EMBL" id="RKHK01000001">
    <property type="protein sequence ID" value="ROR72755.1"/>
    <property type="molecule type" value="Genomic_DNA"/>
</dbReference>